<protein>
    <recommendedName>
        <fullName evidence="3">Terpene cyclase/mutase family member</fullName>
        <ecNumber evidence="3">5.4.99.-</ecNumber>
    </recommendedName>
</protein>
<dbReference type="NCBIfam" id="TIGR01507">
    <property type="entry name" value="hopene_cyclase"/>
    <property type="match status" value="1"/>
</dbReference>
<dbReference type="InterPro" id="IPR032697">
    <property type="entry name" value="SQ_cyclase_N"/>
</dbReference>
<evidence type="ECO:0000256" key="1">
    <source>
        <dbReference type="ARBA" id="ARBA00022737"/>
    </source>
</evidence>
<dbReference type="SFLD" id="SFLDG01016">
    <property type="entry name" value="Prenyltransferase_Like_2"/>
    <property type="match status" value="1"/>
</dbReference>
<dbReference type="Pfam" id="PF13249">
    <property type="entry name" value="SQHop_cyclase_N"/>
    <property type="match status" value="1"/>
</dbReference>
<dbReference type="Pfam" id="PF13243">
    <property type="entry name" value="SQHop_cyclase_C"/>
    <property type="match status" value="1"/>
</dbReference>
<keyword evidence="2 3" id="KW-0413">Isomerase</keyword>
<dbReference type="CDD" id="cd02892">
    <property type="entry name" value="SQCY_1"/>
    <property type="match status" value="1"/>
</dbReference>
<evidence type="ECO:0000259" key="4">
    <source>
        <dbReference type="Pfam" id="PF13243"/>
    </source>
</evidence>
<name>A0A5N7CS61_PETAA</name>
<evidence type="ECO:0000313" key="6">
    <source>
        <dbReference type="EMBL" id="KAE8396413.1"/>
    </source>
</evidence>
<gene>
    <name evidence="6" type="ORF">BDV23DRAFT_192205</name>
</gene>
<feature type="domain" description="Squalene cyclase C-terminal" evidence="4">
    <location>
        <begin position="338"/>
        <end position="685"/>
    </location>
</feature>
<comment type="similarity">
    <text evidence="3">Belongs to the terpene cyclase/mutase family.</text>
</comment>
<dbReference type="AlphaFoldDB" id="A0A5N7CS61"/>
<dbReference type="InterPro" id="IPR018333">
    <property type="entry name" value="Squalene_cyclase"/>
</dbReference>
<evidence type="ECO:0000256" key="3">
    <source>
        <dbReference type="RuleBase" id="RU362003"/>
    </source>
</evidence>
<dbReference type="Gene3D" id="1.50.10.20">
    <property type="match status" value="2"/>
</dbReference>
<dbReference type="InterPro" id="IPR008930">
    <property type="entry name" value="Terpenoid_cyclase/PrenylTrfase"/>
</dbReference>
<dbReference type="InterPro" id="IPR032696">
    <property type="entry name" value="SQ_cyclase_C"/>
</dbReference>
<dbReference type="GO" id="GO:0016104">
    <property type="term" value="P:triterpenoid biosynthetic process"/>
    <property type="evidence" value="ECO:0007669"/>
    <property type="project" value="InterPro"/>
</dbReference>
<accession>A0A5N7CS61</accession>
<dbReference type="OrthoDB" id="21502at2759"/>
<dbReference type="EC" id="5.4.99.-" evidence="3"/>
<proteinExistence type="inferred from homology"/>
<dbReference type="SUPFAM" id="SSF48239">
    <property type="entry name" value="Terpenoid cyclases/Protein prenyltransferases"/>
    <property type="match status" value="2"/>
</dbReference>
<reference evidence="6" key="1">
    <citation type="submission" date="2019-04" db="EMBL/GenBank/DDBJ databases">
        <title>Friends and foes A comparative genomics studyof 23 Aspergillus species from section Flavi.</title>
        <authorList>
            <consortium name="DOE Joint Genome Institute"/>
            <person name="Kjaerbolling I."/>
            <person name="Vesth T."/>
            <person name="Frisvad J.C."/>
            <person name="Nybo J.L."/>
            <person name="Theobald S."/>
            <person name="Kildgaard S."/>
            <person name="Isbrandt T."/>
            <person name="Kuo A."/>
            <person name="Sato A."/>
            <person name="Lyhne E.K."/>
            <person name="Kogle M.E."/>
            <person name="Wiebenga A."/>
            <person name="Kun R.S."/>
            <person name="Lubbers R.J."/>
            <person name="Makela M.R."/>
            <person name="Barry K."/>
            <person name="Chovatia M."/>
            <person name="Clum A."/>
            <person name="Daum C."/>
            <person name="Haridas S."/>
            <person name="He G."/>
            <person name="LaButti K."/>
            <person name="Lipzen A."/>
            <person name="Mondo S."/>
            <person name="Riley R."/>
            <person name="Salamov A."/>
            <person name="Simmons B.A."/>
            <person name="Magnuson J.K."/>
            <person name="Henrissat B."/>
            <person name="Mortensen U.H."/>
            <person name="Larsen T.O."/>
            <person name="Devries R.P."/>
            <person name="Grigoriev I.V."/>
            <person name="Machida M."/>
            <person name="Baker S.E."/>
            <person name="Andersen M.R."/>
        </authorList>
    </citation>
    <scope>NUCLEOTIDE SEQUENCE [LARGE SCALE GENOMIC DNA]</scope>
    <source>
        <strain evidence="6">IBT 14317</strain>
    </source>
</reference>
<dbReference type="PANTHER" id="PTHR11764">
    <property type="entry name" value="TERPENE CYCLASE/MUTASE FAMILY MEMBER"/>
    <property type="match status" value="1"/>
</dbReference>
<keyword evidence="1" id="KW-0677">Repeat</keyword>
<sequence>MSQTNETKTIRTTVYGSTATAPLLRKVQQALFLSAEYSKELMKPDGHWCGENKGNATITAEYVFLFQALGLDLDPNRQALISWLQSVQRSDGSWSLAPHYPGDISVTVEAYLALKILGVPAESRAMRKAKGFALRAGGVAKVRILTRITLAMFGLLPWAAVPEMPAELILAPANSPIGIYRLSSWARATVVPLLVVCHHRPIYGLPNGRSDSNTYLDELWCNPTEKTVPYSDTLWNLWAKDCVSFVFGVTDCILHSLNGLRRLNPLRGYAIRECIDWILKHQEKQGDLAGIMPPLYGALYALTLQGYALDSDPVRRGLKAIERFAFHDKRGRRIQTTVSPVWDTIWMSVSLMDAGMAPDSPWIQRAMQWLRNRQNLTQPGDWQVYNPRLEPGGFSFEYFNTWYPDLDDTAVAVIAMIRQDTRLSHLPSITRALNWLVGMQNSDGGFGAFDKGNDKLFLNKCPFSDMNGLCDPSTADITGHVLEAFGQFIELNRKQRLKGMDAELLDRLMWASNRAINYLSRTQEPSGAWYGRWGCNYIYGTSGVLCGLAYFIGYREEHGQWRERDDGIADNVSDAIHWLMTIQNADGGWGETLHSYQDPLRAGSGSSTASQTAWALMALLSYLAPSANVIQRGIQYLIRTQTQCTTNGATWPEKYFTGTALPGYFYQGYALYPHYFPTLALGRYAQSLGQQPLREYNTQR</sequence>
<organism evidence="6">
    <name type="scientific">Petromyces alliaceus</name>
    <name type="common">Aspergillus alliaceus</name>
    <dbReference type="NCBI Taxonomy" id="209559"/>
    <lineage>
        <taxon>Eukaryota</taxon>
        <taxon>Fungi</taxon>
        <taxon>Dikarya</taxon>
        <taxon>Ascomycota</taxon>
        <taxon>Pezizomycotina</taxon>
        <taxon>Eurotiomycetes</taxon>
        <taxon>Eurotiomycetidae</taxon>
        <taxon>Eurotiales</taxon>
        <taxon>Aspergillaceae</taxon>
        <taxon>Aspergillus</taxon>
        <taxon>Aspergillus subgen. Circumdati</taxon>
    </lineage>
</organism>
<dbReference type="Proteomes" id="UP000326877">
    <property type="component" value="Unassembled WGS sequence"/>
</dbReference>
<dbReference type="NCBIfam" id="TIGR01787">
    <property type="entry name" value="squalene_cyclas"/>
    <property type="match status" value="1"/>
</dbReference>
<dbReference type="EMBL" id="ML735215">
    <property type="protein sequence ID" value="KAE8396413.1"/>
    <property type="molecule type" value="Genomic_DNA"/>
</dbReference>
<evidence type="ECO:0000259" key="5">
    <source>
        <dbReference type="Pfam" id="PF13249"/>
    </source>
</evidence>
<dbReference type="PANTHER" id="PTHR11764:SF82">
    <property type="entry name" value="TERPENE CYCLASE_MUTASE FAMILY MEMBER"/>
    <property type="match status" value="1"/>
</dbReference>
<dbReference type="GO" id="GO:0005811">
    <property type="term" value="C:lipid droplet"/>
    <property type="evidence" value="ECO:0007669"/>
    <property type="project" value="InterPro"/>
</dbReference>
<dbReference type="GO" id="GO:0016866">
    <property type="term" value="F:intramolecular transferase activity"/>
    <property type="evidence" value="ECO:0007669"/>
    <property type="project" value="InterPro"/>
</dbReference>
<evidence type="ECO:0000256" key="2">
    <source>
        <dbReference type="ARBA" id="ARBA00023235"/>
    </source>
</evidence>
<dbReference type="InterPro" id="IPR006400">
    <property type="entry name" value="Hopene-cyclase"/>
</dbReference>
<feature type="domain" description="Squalene cyclase N-terminal" evidence="5">
    <location>
        <begin position="35"/>
        <end position="329"/>
    </location>
</feature>